<name>A0ABQ6IU29_9MICO</name>
<feature type="active site" description="Proton donor" evidence="3">
    <location>
        <position position="191"/>
    </location>
</feature>
<feature type="domain" description="GH26" evidence="4">
    <location>
        <begin position="65"/>
        <end position="376"/>
    </location>
</feature>
<keyword evidence="6" id="KW-1185">Reference proteome</keyword>
<evidence type="ECO:0000256" key="1">
    <source>
        <dbReference type="ARBA" id="ARBA00022801"/>
    </source>
</evidence>
<dbReference type="RefSeq" id="WP_284304759.1">
    <property type="nucleotide sequence ID" value="NZ_BSUO01000001.1"/>
</dbReference>
<dbReference type="PROSITE" id="PS51764">
    <property type="entry name" value="GH26"/>
    <property type="match status" value="1"/>
</dbReference>
<feature type="active site" description="Nucleophile" evidence="3">
    <location>
        <position position="310"/>
    </location>
</feature>
<accession>A0ABQ6IU29</accession>
<dbReference type="SUPFAM" id="SSF51445">
    <property type="entry name" value="(Trans)glycosidases"/>
    <property type="match status" value="1"/>
</dbReference>
<comment type="caution">
    <text evidence="5">The sequence shown here is derived from an EMBL/GenBank/DDBJ whole genome shotgun (WGS) entry which is preliminary data.</text>
</comment>
<comment type="similarity">
    <text evidence="3">Belongs to the glycosyl hydrolase 26 family.</text>
</comment>
<evidence type="ECO:0000313" key="6">
    <source>
        <dbReference type="Proteomes" id="UP001157126"/>
    </source>
</evidence>
<dbReference type="Gene3D" id="3.20.20.80">
    <property type="entry name" value="Glycosidases"/>
    <property type="match status" value="1"/>
</dbReference>
<dbReference type="InterPro" id="IPR017853">
    <property type="entry name" value="GH"/>
</dbReference>
<dbReference type="InterPro" id="IPR022790">
    <property type="entry name" value="GH26_dom"/>
</dbReference>
<proteinExistence type="inferred from homology"/>
<protein>
    <recommendedName>
        <fullName evidence="4">GH26 domain-containing protein</fullName>
    </recommendedName>
</protein>
<keyword evidence="1 3" id="KW-0378">Hydrolase</keyword>
<gene>
    <name evidence="5" type="ORF">GCM10025883_32310</name>
</gene>
<reference evidence="6" key="1">
    <citation type="journal article" date="2019" name="Int. J. Syst. Evol. Microbiol.">
        <title>The Global Catalogue of Microorganisms (GCM) 10K type strain sequencing project: providing services to taxonomists for standard genome sequencing and annotation.</title>
        <authorList>
            <consortium name="The Broad Institute Genomics Platform"/>
            <consortium name="The Broad Institute Genome Sequencing Center for Infectious Disease"/>
            <person name="Wu L."/>
            <person name="Ma J."/>
        </authorList>
    </citation>
    <scope>NUCLEOTIDE SEQUENCE [LARGE SCALE GENOMIC DNA]</scope>
    <source>
        <strain evidence="6">NBRC 113072</strain>
    </source>
</reference>
<evidence type="ECO:0000313" key="5">
    <source>
        <dbReference type="EMBL" id="GMA41186.1"/>
    </source>
</evidence>
<evidence type="ECO:0000256" key="3">
    <source>
        <dbReference type="PROSITE-ProRule" id="PRU01100"/>
    </source>
</evidence>
<organism evidence="5 6">
    <name type="scientific">Mobilicoccus caccae</name>
    <dbReference type="NCBI Taxonomy" id="1859295"/>
    <lineage>
        <taxon>Bacteria</taxon>
        <taxon>Bacillati</taxon>
        <taxon>Actinomycetota</taxon>
        <taxon>Actinomycetes</taxon>
        <taxon>Micrococcales</taxon>
        <taxon>Dermatophilaceae</taxon>
        <taxon>Mobilicoccus</taxon>
    </lineage>
</organism>
<keyword evidence="2 3" id="KW-0326">Glycosidase</keyword>
<sequence>MALRLSPFRRRARRPARVGTILTTGLTLGLGAVAVIPVNTAAATPTAAEARSAESVGATRAAARAKGAAARRHLGTPVSKKRWHSGAWVGGHMSAERTNRWGAWRGAVNDVTLTFPEYATWKTMGDSAWHVDTFKGATGRLVYGLPLLPREAQPAQLKDVAAGRHDATFRKIARDLRTRGRGDAVVKIGWEANGSWTAYRSTTANAARYRAAWRRVAKVMATESPALVLSFEINCGSQLKGQRNRIDSLTRLYPGDDVVDLVGCSAYDWASLGATTERQWRSALRPARSPGLADVAAFARARGKGLSISEWGLASTSRGGHGDNPFYLRKMKQFFDANADILVLEMYFNEATTMGNSLWPETPQNPRAAAVYRQLW</sequence>
<dbReference type="EMBL" id="BSUO01000001">
    <property type="protein sequence ID" value="GMA41186.1"/>
    <property type="molecule type" value="Genomic_DNA"/>
</dbReference>
<dbReference type="Proteomes" id="UP001157126">
    <property type="component" value="Unassembled WGS sequence"/>
</dbReference>
<evidence type="ECO:0000259" key="4">
    <source>
        <dbReference type="PROSITE" id="PS51764"/>
    </source>
</evidence>
<evidence type="ECO:0000256" key="2">
    <source>
        <dbReference type="ARBA" id="ARBA00023295"/>
    </source>
</evidence>